<dbReference type="EMBL" id="AUZX01007604">
    <property type="protein sequence ID" value="EQD58749.1"/>
    <property type="molecule type" value="Genomic_DNA"/>
</dbReference>
<proteinExistence type="predicted"/>
<name>T1C0E4_9ZZZZ</name>
<reference evidence="2" key="1">
    <citation type="submission" date="2013-08" db="EMBL/GenBank/DDBJ databases">
        <authorList>
            <person name="Mendez C."/>
            <person name="Richter M."/>
            <person name="Ferrer M."/>
            <person name="Sanchez J."/>
        </authorList>
    </citation>
    <scope>NUCLEOTIDE SEQUENCE</scope>
</reference>
<evidence type="ECO:0000313" key="2">
    <source>
        <dbReference type="EMBL" id="EQD58749.1"/>
    </source>
</evidence>
<gene>
    <name evidence="2" type="ORF">B1A_10672</name>
</gene>
<protein>
    <recommendedName>
        <fullName evidence="1">ATP-grasp domain-containing protein</fullName>
    </recommendedName>
</protein>
<feature type="non-terminal residue" evidence="2">
    <location>
        <position position="1"/>
    </location>
</feature>
<dbReference type="InterPro" id="IPR041261">
    <property type="entry name" value="R2K_2"/>
</dbReference>
<sequence>EECPVGSVEFCRAWMRAVGISEPGPMDYPAALRDRLGRAVGWWPRYGYVPDGLWVKPVETKAWPAHIKRARWGEVTTGCGVTAEQIERTDAGEQGVWSSPHIDLCAEYRVYVVESVVVGVARYDDDEGEDGAFEHGGAGVTFVARAVHDHAVSGAAPAAYALDVASLREGGLILMEATDAWAIGYYKGTCSQADYARL</sequence>
<feature type="non-terminal residue" evidence="2">
    <location>
        <position position="198"/>
    </location>
</feature>
<dbReference type="AlphaFoldDB" id="T1C0E4"/>
<dbReference type="Pfam" id="PF18299">
    <property type="entry name" value="R2K_2"/>
    <property type="match status" value="1"/>
</dbReference>
<reference evidence="2" key="2">
    <citation type="journal article" date="2014" name="ISME J.">
        <title>Microbial stratification in low pH oxic and suboxic macroscopic growths along an acid mine drainage.</title>
        <authorList>
            <person name="Mendez-Garcia C."/>
            <person name="Mesa V."/>
            <person name="Sprenger R.R."/>
            <person name="Richter M."/>
            <person name="Diez M.S."/>
            <person name="Solano J."/>
            <person name="Bargiela R."/>
            <person name="Golyshina O.V."/>
            <person name="Manteca A."/>
            <person name="Ramos J.L."/>
            <person name="Gallego J.R."/>
            <person name="Llorente I."/>
            <person name="Martins Dos Santos V.A."/>
            <person name="Jensen O.N."/>
            <person name="Pelaez A.I."/>
            <person name="Sanchez J."/>
            <person name="Ferrer M."/>
        </authorList>
    </citation>
    <scope>NUCLEOTIDE SEQUENCE</scope>
</reference>
<organism evidence="2">
    <name type="scientific">mine drainage metagenome</name>
    <dbReference type="NCBI Taxonomy" id="410659"/>
    <lineage>
        <taxon>unclassified sequences</taxon>
        <taxon>metagenomes</taxon>
        <taxon>ecological metagenomes</taxon>
    </lineage>
</organism>
<feature type="domain" description="ATP-grasp" evidence="1">
    <location>
        <begin position="59"/>
        <end position="197"/>
    </location>
</feature>
<evidence type="ECO:0000259" key="1">
    <source>
        <dbReference type="Pfam" id="PF18299"/>
    </source>
</evidence>
<comment type="caution">
    <text evidence="2">The sequence shown here is derived from an EMBL/GenBank/DDBJ whole genome shotgun (WGS) entry which is preliminary data.</text>
</comment>
<accession>T1C0E4</accession>